<dbReference type="EMBL" id="BQXU01000027">
    <property type="protein sequence ID" value="GKT49001.1"/>
    <property type="molecule type" value="Genomic_DNA"/>
</dbReference>
<dbReference type="Proteomes" id="UP001055115">
    <property type="component" value="Unassembled WGS sequence"/>
</dbReference>
<evidence type="ECO:0000313" key="3">
    <source>
        <dbReference type="EMBL" id="GKT49001.1"/>
    </source>
</evidence>
<comment type="caution">
    <text evidence="3">The sequence shown here is derived from an EMBL/GenBank/DDBJ whole genome shotgun (WGS) entry which is preliminary data.</text>
</comment>
<dbReference type="PANTHER" id="PTHR43669:SF4">
    <property type="entry name" value="SHORT-CHAIN DEHYDROGENASE"/>
    <property type="match status" value="1"/>
</dbReference>
<dbReference type="CDD" id="cd05233">
    <property type="entry name" value="SDR_c"/>
    <property type="match status" value="1"/>
</dbReference>
<evidence type="ECO:0000256" key="1">
    <source>
        <dbReference type="ARBA" id="ARBA00006484"/>
    </source>
</evidence>
<evidence type="ECO:0000313" key="4">
    <source>
        <dbReference type="Proteomes" id="UP001055115"/>
    </source>
</evidence>
<dbReference type="InterPro" id="IPR036291">
    <property type="entry name" value="NAD(P)-bd_dom_sf"/>
</dbReference>
<dbReference type="Pfam" id="PF00106">
    <property type="entry name" value="adh_short"/>
    <property type="match status" value="1"/>
</dbReference>
<dbReference type="RefSeq" id="XP_049131351.1">
    <property type="nucleotide sequence ID" value="XM_049275394.1"/>
</dbReference>
<keyword evidence="2" id="KW-0560">Oxidoreductase</keyword>
<dbReference type="Gene3D" id="3.40.50.720">
    <property type="entry name" value="NAD(P)-binding Rossmann-like Domain"/>
    <property type="match status" value="1"/>
</dbReference>
<name>A0AA37PB90_9PEZI</name>
<keyword evidence="4" id="KW-1185">Reference proteome</keyword>
<organism evidence="3 4">
    <name type="scientific">Colletotrichum spaethianum</name>
    <dbReference type="NCBI Taxonomy" id="700344"/>
    <lineage>
        <taxon>Eukaryota</taxon>
        <taxon>Fungi</taxon>
        <taxon>Dikarya</taxon>
        <taxon>Ascomycota</taxon>
        <taxon>Pezizomycotina</taxon>
        <taxon>Sordariomycetes</taxon>
        <taxon>Hypocreomycetidae</taxon>
        <taxon>Glomerellales</taxon>
        <taxon>Glomerellaceae</taxon>
        <taxon>Colletotrichum</taxon>
        <taxon>Colletotrichum spaethianum species complex</taxon>
    </lineage>
</organism>
<gene>
    <name evidence="3" type="ORF">ColSpa_09182</name>
</gene>
<accession>A0AA37PB90</accession>
<dbReference type="GeneID" id="73329984"/>
<protein>
    <recommendedName>
        <fullName evidence="5">Short-chain dehydrogenase</fullName>
    </recommendedName>
</protein>
<sequence>MAPVVLIIGAGSNIGAGVAKHFSAAGYSVAVVGRRFPSPSPSKDPETGYLRIRADIGDVAQVRDVFAQARSHFGKAPRVVVYNAAAMTPPPDADNLFSVPVEQVEADLKVMNSGAWVAAGEAVKGWTEDGEEGKQGRFIYTGNLLNELTLPVAGLVTLGIGKNAAWSWVSLADTLYKDKKGWRFFYADERRADGSSIGNVPNADSNGKFYLELAEGAKDLPSTVTFVDGKYQKF</sequence>
<dbReference type="PANTHER" id="PTHR43669">
    <property type="entry name" value="5-KETO-D-GLUCONATE 5-REDUCTASE"/>
    <property type="match status" value="1"/>
</dbReference>
<dbReference type="AlphaFoldDB" id="A0AA37PB90"/>
<dbReference type="InterPro" id="IPR002347">
    <property type="entry name" value="SDR_fam"/>
</dbReference>
<evidence type="ECO:0000256" key="2">
    <source>
        <dbReference type="ARBA" id="ARBA00023002"/>
    </source>
</evidence>
<evidence type="ECO:0008006" key="5">
    <source>
        <dbReference type="Google" id="ProtNLM"/>
    </source>
</evidence>
<dbReference type="GO" id="GO:0016491">
    <property type="term" value="F:oxidoreductase activity"/>
    <property type="evidence" value="ECO:0007669"/>
    <property type="project" value="UniProtKB-KW"/>
</dbReference>
<comment type="similarity">
    <text evidence="1">Belongs to the short-chain dehydrogenases/reductases (SDR) family.</text>
</comment>
<dbReference type="SUPFAM" id="SSF51735">
    <property type="entry name" value="NAD(P)-binding Rossmann-fold domains"/>
    <property type="match status" value="1"/>
</dbReference>
<proteinExistence type="inferred from homology"/>
<reference evidence="3 4" key="1">
    <citation type="submission" date="2022-03" db="EMBL/GenBank/DDBJ databases">
        <title>Genome data of Colletotrichum spp.</title>
        <authorList>
            <person name="Utami Y.D."/>
            <person name="Hiruma K."/>
        </authorList>
    </citation>
    <scope>NUCLEOTIDE SEQUENCE [LARGE SCALE GENOMIC DNA]</scope>
    <source>
        <strain evidence="3 4">MAFF 239500</strain>
    </source>
</reference>